<feature type="region of interest" description="Disordered" evidence="8">
    <location>
        <begin position="57"/>
        <end position="84"/>
    </location>
</feature>
<keyword evidence="3" id="KW-0479">Metal-binding</keyword>
<comment type="caution">
    <text evidence="10">The sequence shown here is derived from an EMBL/GenBank/DDBJ whole genome shotgun (WGS) entry which is preliminary data.</text>
</comment>
<keyword evidence="6" id="KW-0342">GTP-binding</keyword>
<name>A0A4Q4THX1_9PEZI</name>
<evidence type="ECO:0000256" key="1">
    <source>
        <dbReference type="ARBA" id="ARBA00022490"/>
    </source>
</evidence>
<dbReference type="GO" id="GO:0016779">
    <property type="term" value="F:nucleotidyltransferase activity"/>
    <property type="evidence" value="ECO:0007669"/>
    <property type="project" value="TreeGrafter"/>
</dbReference>
<dbReference type="Pfam" id="PF12804">
    <property type="entry name" value="NTP_transf_3"/>
    <property type="match status" value="1"/>
</dbReference>
<evidence type="ECO:0000256" key="4">
    <source>
        <dbReference type="ARBA" id="ARBA00022741"/>
    </source>
</evidence>
<dbReference type="AlphaFoldDB" id="A0A4Q4THX1"/>
<organism evidence="10 11">
    <name type="scientific">Monosporascus ibericus</name>
    <dbReference type="NCBI Taxonomy" id="155417"/>
    <lineage>
        <taxon>Eukaryota</taxon>
        <taxon>Fungi</taxon>
        <taxon>Dikarya</taxon>
        <taxon>Ascomycota</taxon>
        <taxon>Pezizomycotina</taxon>
        <taxon>Sordariomycetes</taxon>
        <taxon>Xylariomycetidae</taxon>
        <taxon>Xylariales</taxon>
        <taxon>Xylariales incertae sedis</taxon>
        <taxon>Monosporascus</taxon>
    </lineage>
</organism>
<sequence length="218" mass="23287">MYPLILAGGKSTRMGSPKHLLKLPNGKPLYQHQADVLRAVLTGPKVHISLAQESPLDETLQSARRHSEKAKAPNGPEDGGLEVIFDSNANSSAESKGPAEGILSAYNACPDATWLVVACDYPYIASAMLQYLIGSYNPPVTCFLNSEGFCEPLLGIWSPAALERLAENVARGKSGPAATVREVKGTMLTVPEGCEAWLVDVNRQADWEAALEKLAASV</sequence>
<dbReference type="InterPro" id="IPR029044">
    <property type="entry name" value="Nucleotide-diphossugar_trans"/>
</dbReference>
<evidence type="ECO:0000256" key="8">
    <source>
        <dbReference type="SAM" id="MobiDB-lite"/>
    </source>
</evidence>
<accession>A0A4Q4THX1</accession>
<keyword evidence="5" id="KW-0460">Magnesium</keyword>
<gene>
    <name evidence="10" type="ORF">DL764_004015</name>
</gene>
<dbReference type="Proteomes" id="UP000293360">
    <property type="component" value="Unassembled WGS sequence"/>
</dbReference>
<evidence type="ECO:0000313" key="11">
    <source>
        <dbReference type="Proteomes" id="UP000293360"/>
    </source>
</evidence>
<feature type="domain" description="MobA-like NTP transferase" evidence="9">
    <location>
        <begin position="4"/>
        <end position="175"/>
    </location>
</feature>
<proteinExistence type="predicted"/>
<evidence type="ECO:0000256" key="5">
    <source>
        <dbReference type="ARBA" id="ARBA00022842"/>
    </source>
</evidence>
<dbReference type="GO" id="GO:0006777">
    <property type="term" value="P:Mo-molybdopterin cofactor biosynthetic process"/>
    <property type="evidence" value="ECO:0007669"/>
    <property type="project" value="UniProtKB-KW"/>
</dbReference>
<keyword evidence="2" id="KW-0808">Transferase</keyword>
<evidence type="ECO:0000259" key="9">
    <source>
        <dbReference type="Pfam" id="PF12804"/>
    </source>
</evidence>
<dbReference type="SUPFAM" id="SSF53448">
    <property type="entry name" value="Nucleotide-diphospho-sugar transferases"/>
    <property type="match status" value="1"/>
</dbReference>
<dbReference type="PANTHER" id="PTHR19136:SF81">
    <property type="entry name" value="MOLYBDENUM COFACTOR GUANYLYLTRANSFERASE"/>
    <property type="match status" value="1"/>
</dbReference>
<keyword evidence="11" id="KW-1185">Reference proteome</keyword>
<dbReference type="Gene3D" id="3.90.550.10">
    <property type="entry name" value="Spore Coat Polysaccharide Biosynthesis Protein SpsA, Chain A"/>
    <property type="match status" value="1"/>
</dbReference>
<evidence type="ECO:0000256" key="3">
    <source>
        <dbReference type="ARBA" id="ARBA00022723"/>
    </source>
</evidence>
<protein>
    <recommendedName>
        <fullName evidence="9">MobA-like NTP transferase domain-containing protein</fullName>
    </recommendedName>
</protein>
<dbReference type="PANTHER" id="PTHR19136">
    <property type="entry name" value="MOLYBDENUM COFACTOR GUANYLYLTRANSFERASE"/>
    <property type="match status" value="1"/>
</dbReference>
<evidence type="ECO:0000313" key="10">
    <source>
        <dbReference type="EMBL" id="RYP05130.1"/>
    </source>
</evidence>
<keyword evidence="7" id="KW-0501">Molybdenum cofactor biosynthesis</keyword>
<reference evidence="10 11" key="1">
    <citation type="submission" date="2018-06" db="EMBL/GenBank/DDBJ databases">
        <title>Complete Genomes of Monosporascus.</title>
        <authorList>
            <person name="Robinson A.J."/>
            <person name="Natvig D.O."/>
        </authorList>
    </citation>
    <scope>NUCLEOTIDE SEQUENCE [LARGE SCALE GENOMIC DNA]</scope>
    <source>
        <strain evidence="10 11">CBS 110550</strain>
    </source>
</reference>
<keyword evidence="1" id="KW-0963">Cytoplasm</keyword>
<evidence type="ECO:0000256" key="7">
    <source>
        <dbReference type="ARBA" id="ARBA00023150"/>
    </source>
</evidence>
<keyword evidence="4" id="KW-0547">Nucleotide-binding</keyword>
<evidence type="ECO:0000256" key="2">
    <source>
        <dbReference type="ARBA" id="ARBA00022679"/>
    </source>
</evidence>
<dbReference type="InterPro" id="IPR013482">
    <property type="entry name" value="Molybde_CF_guanTrfase"/>
</dbReference>
<dbReference type="InterPro" id="IPR025877">
    <property type="entry name" value="MobA-like_NTP_Trfase"/>
</dbReference>
<dbReference type="OrthoDB" id="20872at2759"/>
<dbReference type="CDD" id="cd02503">
    <property type="entry name" value="MobA"/>
    <property type="match status" value="1"/>
</dbReference>
<dbReference type="GO" id="GO:0046872">
    <property type="term" value="F:metal ion binding"/>
    <property type="evidence" value="ECO:0007669"/>
    <property type="project" value="UniProtKB-KW"/>
</dbReference>
<dbReference type="EMBL" id="QJNU01000180">
    <property type="protein sequence ID" value="RYP05130.1"/>
    <property type="molecule type" value="Genomic_DNA"/>
</dbReference>
<dbReference type="GO" id="GO:0005525">
    <property type="term" value="F:GTP binding"/>
    <property type="evidence" value="ECO:0007669"/>
    <property type="project" value="UniProtKB-KW"/>
</dbReference>
<evidence type="ECO:0000256" key="6">
    <source>
        <dbReference type="ARBA" id="ARBA00023134"/>
    </source>
</evidence>